<dbReference type="CDD" id="cd00130">
    <property type="entry name" value="PAS"/>
    <property type="match status" value="1"/>
</dbReference>
<dbReference type="PANTHER" id="PTHR45339">
    <property type="entry name" value="HYBRID SIGNAL TRANSDUCTION HISTIDINE KINASE J"/>
    <property type="match status" value="1"/>
</dbReference>
<dbReference type="Gene3D" id="1.10.287.130">
    <property type="match status" value="1"/>
</dbReference>
<dbReference type="Proteomes" id="UP000252355">
    <property type="component" value="Unassembled WGS sequence"/>
</dbReference>
<protein>
    <submittedName>
        <fullName evidence="4">BarA sensory histidine kinase</fullName>
    </submittedName>
</protein>
<accession>A0A367ZPU4</accession>
<dbReference type="Gene3D" id="3.30.450.20">
    <property type="entry name" value="PAS domain"/>
    <property type="match status" value="1"/>
</dbReference>
<dbReference type="SUPFAM" id="SSF55874">
    <property type="entry name" value="ATPase domain of HSP90 chaperone/DNA topoisomerase II/histidine kinase"/>
    <property type="match status" value="1"/>
</dbReference>
<dbReference type="EMBL" id="QOQW01000008">
    <property type="protein sequence ID" value="RCK80133.1"/>
    <property type="molecule type" value="Genomic_DNA"/>
</dbReference>
<dbReference type="SUPFAM" id="SSF55785">
    <property type="entry name" value="PYP-like sensor domain (PAS domain)"/>
    <property type="match status" value="1"/>
</dbReference>
<dbReference type="InterPro" id="IPR035965">
    <property type="entry name" value="PAS-like_dom_sf"/>
</dbReference>
<evidence type="ECO:0000256" key="3">
    <source>
        <dbReference type="SAM" id="MobiDB-lite"/>
    </source>
</evidence>
<evidence type="ECO:0000256" key="2">
    <source>
        <dbReference type="ARBA" id="ARBA00023012"/>
    </source>
</evidence>
<dbReference type="Gene3D" id="3.30.565.10">
    <property type="entry name" value="Histidine kinase-like ATPase, C-terminal domain"/>
    <property type="match status" value="1"/>
</dbReference>
<evidence type="ECO:0000313" key="5">
    <source>
        <dbReference type="Proteomes" id="UP000252355"/>
    </source>
</evidence>
<sequence length="588" mass="63670">MPTPSPLQALGPALIEALPWPLAIETWPDRRCIVWNPALERLLGIPAPRALNRGAEAWLDDRQAAAWRETGDQAARTARPTTLRLSLPRPEGADPLVVEVRFQVLASGRQRHLLAGFHLLAPAPALEEELRRTRRAMIADSHAIRQLFARLDHEVKTSLHSITTLLEQMLEQDLSPRAREMAETTLVTAIAIADTLQETSTLLKSRRRHLPLDRLPFDPVRLLEQVIERNAEAASRRHHHLTMHVQTDVPATVIGDPACLEQVLHNLLSNFIEGLEQGVIGIELSALVEPGQDTRLRFTYSGLTADLAQLVPAAGSGSLPRAPLLQQERRIPSLDFSLGWHVAETLGGDFLVRPGGPSESAQLVFSCPFQPAADPVEPWGPPPVLQGKSFLIAHPHAPTRAALAAQLETWGGKAVAIDRETQIARLLSPTEGASPQPSWEAIFLDALWTSAFSRPQPKGTTRSPGSPKAAPSSPARPLFEAPRQKGDFPRLAGIPCFLIHPHLAGDPAGITAATVAGATGHADLFRPLLASRLLAGLAALFPTTNADRPTAASARRARSARAAPITPPRAARSSQKMAPTPRIKGRKS</sequence>
<dbReference type="InterPro" id="IPR000014">
    <property type="entry name" value="PAS"/>
</dbReference>
<reference evidence="4 5" key="1">
    <citation type="submission" date="2018-05" db="EMBL/GenBank/DDBJ databases">
        <title>A metagenomic window into the 2 km-deep terrestrial subsurface aquifer revealed taxonomically and functionally diverse microbial community comprising novel uncultured bacterial lineages.</title>
        <authorList>
            <person name="Kadnikov V.V."/>
            <person name="Mardanov A.V."/>
            <person name="Beletsky A.V."/>
            <person name="Banks D."/>
            <person name="Pimenov N.V."/>
            <person name="Frank Y.A."/>
            <person name="Karnachuk O.V."/>
            <person name="Ravin N.V."/>
        </authorList>
    </citation>
    <scope>NUCLEOTIDE SEQUENCE [LARGE SCALE GENOMIC DNA]</scope>
    <source>
        <strain evidence="4">BY5</strain>
    </source>
</reference>
<keyword evidence="4" id="KW-0808">Transferase</keyword>
<keyword evidence="4" id="KW-0418">Kinase</keyword>
<keyword evidence="2" id="KW-0902">Two-component regulatory system</keyword>
<evidence type="ECO:0000256" key="1">
    <source>
        <dbReference type="ARBA" id="ARBA00022553"/>
    </source>
</evidence>
<organism evidence="4 5">
    <name type="scientific">Candidatus Ozemobacter sibiricus</name>
    <dbReference type="NCBI Taxonomy" id="2268124"/>
    <lineage>
        <taxon>Bacteria</taxon>
        <taxon>Candidatus Ozemobacteria</taxon>
        <taxon>Candidatus Ozemobacterales</taxon>
        <taxon>Candidatus Ozemobacteraceae</taxon>
        <taxon>Candidatus Ozemobacter</taxon>
    </lineage>
</organism>
<dbReference type="InterPro" id="IPR036890">
    <property type="entry name" value="HATPase_C_sf"/>
</dbReference>
<evidence type="ECO:0000313" key="4">
    <source>
        <dbReference type="EMBL" id="RCK80133.1"/>
    </source>
</evidence>
<gene>
    <name evidence="4" type="ORF">OZSIB_3637</name>
</gene>
<dbReference type="AlphaFoldDB" id="A0A367ZPU4"/>
<dbReference type="PANTHER" id="PTHR45339:SF1">
    <property type="entry name" value="HYBRID SIGNAL TRANSDUCTION HISTIDINE KINASE J"/>
    <property type="match status" value="1"/>
</dbReference>
<feature type="compositionally biased region" description="Low complexity" evidence="3">
    <location>
        <begin position="548"/>
        <end position="574"/>
    </location>
</feature>
<name>A0A367ZPU4_9BACT</name>
<feature type="region of interest" description="Disordered" evidence="3">
    <location>
        <begin position="547"/>
        <end position="588"/>
    </location>
</feature>
<feature type="region of interest" description="Disordered" evidence="3">
    <location>
        <begin position="454"/>
        <end position="483"/>
    </location>
</feature>
<comment type="caution">
    <text evidence="4">The sequence shown here is derived from an EMBL/GenBank/DDBJ whole genome shotgun (WGS) entry which is preliminary data.</text>
</comment>
<dbReference type="GO" id="GO:0000160">
    <property type="term" value="P:phosphorelay signal transduction system"/>
    <property type="evidence" value="ECO:0007669"/>
    <property type="project" value="UniProtKB-KW"/>
</dbReference>
<dbReference type="GO" id="GO:0016301">
    <property type="term" value="F:kinase activity"/>
    <property type="evidence" value="ECO:0007669"/>
    <property type="project" value="UniProtKB-KW"/>
</dbReference>
<feature type="compositionally biased region" description="Low complexity" evidence="3">
    <location>
        <begin position="463"/>
        <end position="475"/>
    </location>
</feature>
<proteinExistence type="predicted"/>
<keyword evidence="1" id="KW-0597">Phosphoprotein</keyword>